<dbReference type="Pfam" id="PF12823">
    <property type="entry name" value="DUF3817"/>
    <property type="match status" value="1"/>
</dbReference>
<evidence type="ECO:0000313" key="8">
    <source>
        <dbReference type="EMBL" id="CAB4541395.1"/>
    </source>
</evidence>
<gene>
    <name evidence="8" type="ORF">UFOPK1503_00274</name>
    <name evidence="9" type="ORF">UFOPK1693_01094</name>
</gene>
<dbReference type="InterPro" id="IPR023845">
    <property type="entry name" value="DUF3817_TM"/>
</dbReference>
<dbReference type="AlphaFoldDB" id="A0A6J6ERR6"/>
<dbReference type="NCBIfam" id="TIGR03954">
    <property type="entry name" value="integ_memb_HG"/>
    <property type="match status" value="1"/>
</dbReference>
<dbReference type="GO" id="GO:0005886">
    <property type="term" value="C:plasma membrane"/>
    <property type="evidence" value="ECO:0007669"/>
    <property type="project" value="UniProtKB-SubCell"/>
</dbReference>
<dbReference type="PANTHER" id="PTHR40077">
    <property type="entry name" value="MEMBRANE PROTEIN-RELATED"/>
    <property type="match status" value="1"/>
</dbReference>
<dbReference type="PANTHER" id="PTHR40077:SF2">
    <property type="entry name" value="MEMBRANE PROTEIN"/>
    <property type="match status" value="1"/>
</dbReference>
<feature type="transmembrane region" description="Helical" evidence="6">
    <location>
        <begin position="21"/>
        <end position="39"/>
    </location>
</feature>
<evidence type="ECO:0000313" key="9">
    <source>
        <dbReference type="EMBL" id="CAB4577263.1"/>
    </source>
</evidence>
<dbReference type="EMBL" id="CAEZTO010000030">
    <property type="protein sequence ID" value="CAB4577263.1"/>
    <property type="molecule type" value="Genomic_DNA"/>
</dbReference>
<comment type="subcellular location">
    <subcellularLocation>
        <location evidence="1">Cell membrane</location>
        <topology evidence="1">Multi-pass membrane protein</topology>
    </subcellularLocation>
</comment>
<accession>A0A6J6ERR6</accession>
<evidence type="ECO:0000256" key="1">
    <source>
        <dbReference type="ARBA" id="ARBA00004651"/>
    </source>
</evidence>
<keyword evidence="2" id="KW-1003">Cell membrane</keyword>
<feature type="domain" description="DUF3817" evidence="7">
    <location>
        <begin position="16"/>
        <end position="131"/>
    </location>
</feature>
<reference evidence="9" key="1">
    <citation type="submission" date="2020-05" db="EMBL/GenBank/DDBJ databases">
        <authorList>
            <person name="Chiriac C."/>
            <person name="Salcher M."/>
            <person name="Ghai R."/>
            <person name="Kavagutti S V."/>
        </authorList>
    </citation>
    <scope>NUCLEOTIDE SEQUENCE</scope>
</reference>
<keyword evidence="5 6" id="KW-0472">Membrane</keyword>
<feature type="transmembrane region" description="Helical" evidence="6">
    <location>
        <begin position="73"/>
        <end position="95"/>
    </location>
</feature>
<name>A0A6J6ERR6_9ZZZZ</name>
<proteinExistence type="predicted"/>
<organism evidence="9">
    <name type="scientific">freshwater metagenome</name>
    <dbReference type="NCBI Taxonomy" id="449393"/>
    <lineage>
        <taxon>unclassified sequences</taxon>
        <taxon>metagenomes</taxon>
        <taxon>ecological metagenomes</taxon>
    </lineage>
</organism>
<evidence type="ECO:0000256" key="2">
    <source>
        <dbReference type="ARBA" id="ARBA00022475"/>
    </source>
</evidence>
<evidence type="ECO:0000256" key="5">
    <source>
        <dbReference type="ARBA" id="ARBA00023136"/>
    </source>
</evidence>
<keyword evidence="4 6" id="KW-1133">Transmembrane helix</keyword>
<evidence type="ECO:0000256" key="3">
    <source>
        <dbReference type="ARBA" id="ARBA00022692"/>
    </source>
</evidence>
<evidence type="ECO:0000259" key="7">
    <source>
        <dbReference type="Pfam" id="PF12823"/>
    </source>
</evidence>
<evidence type="ECO:0000256" key="6">
    <source>
        <dbReference type="SAM" id="Phobius"/>
    </source>
</evidence>
<feature type="transmembrane region" description="Helical" evidence="6">
    <location>
        <begin position="107"/>
        <end position="125"/>
    </location>
</feature>
<dbReference type="EMBL" id="CAEZST010000003">
    <property type="protein sequence ID" value="CAB4541395.1"/>
    <property type="molecule type" value="Genomic_DNA"/>
</dbReference>
<keyword evidence="3 6" id="KW-0812">Transmembrane</keyword>
<evidence type="ECO:0000256" key="4">
    <source>
        <dbReference type="ARBA" id="ARBA00022989"/>
    </source>
</evidence>
<sequence length="143" mass="16432">MSAPLKSQIPRIRSALRFYKVSSYITGVFLLLLMITWGIRRLPFLGFDLWLGGPNGFITFEDYGVEGEGLPEVGINLTVLILIVHGWLYVVYLLADFRIWTLMRWPVTRFLLIALGGIVPFLSFYTEAKYAKLAEQELQELEK</sequence>
<protein>
    <submittedName>
        <fullName evidence="9">Unannotated protein</fullName>
    </submittedName>
</protein>